<dbReference type="EMBL" id="CAJPVJ010033590">
    <property type="protein sequence ID" value="CAG2180761.1"/>
    <property type="molecule type" value="Genomic_DNA"/>
</dbReference>
<feature type="domain" description="DUF7816" evidence="2">
    <location>
        <begin position="102"/>
        <end position="145"/>
    </location>
</feature>
<name>A0A7R9MQ71_9ACAR</name>
<feature type="region of interest" description="Disordered" evidence="1">
    <location>
        <begin position="1"/>
        <end position="41"/>
    </location>
</feature>
<feature type="non-terminal residue" evidence="3">
    <location>
        <position position="1"/>
    </location>
</feature>
<keyword evidence="4" id="KW-1185">Reference proteome</keyword>
<dbReference type="GO" id="GO:0005634">
    <property type="term" value="C:nucleus"/>
    <property type="evidence" value="ECO:0007669"/>
    <property type="project" value="TreeGrafter"/>
</dbReference>
<evidence type="ECO:0000313" key="3">
    <source>
        <dbReference type="EMBL" id="CAD7663624.1"/>
    </source>
</evidence>
<dbReference type="GO" id="GO:0004519">
    <property type="term" value="F:endonuclease activity"/>
    <property type="evidence" value="ECO:0007669"/>
    <property type="project" value="TreeGrafter"/>
</dbReference>
<dbReference type="InterPro" id="IPR052772">
    <property type="entry name" value="Endo/PolyKinase_Domain-Protein"/>
</dbReference>
<organism evidence="3">
    <name type="scientific">Oppiella nova</name>
    <dbReference type="NCBI Taxonomy" id="334625"/>
    <lineage>
        <taxon>Eukaryota</taxon>
        <taxon>Metazoa</taxon>
        <taxon>Ecdysozoa</taxon>
        <taxon>Arthropoda</taxon>
        <taxon>Chelicerata</taxon>
        <taxon>Arachnida</taxon>
        <taxon>Acari</taxon>
        <taxon>Acariformes</taxon>
        <taxon>Sarcoptiformes</taxon>
        <taxon>Oribatida</taxon>
        <taxon>Brachypylina</taxon>
        <taxon>Oppioidea</taxon>
        <taxon>Oppiidae</taxon>
        <taxon>Oppiella</taxon>
    </lineage>
</organism>
<feature type="region of interest" description="Disordered" evidence="1">
    <location>
        <begin position="162"/>
        <end position="181"/>
    </location>
</feature>
<protein>
    <recommendedName>
        <fullName evidence="2">DUF7816 domain-containing protein</fullName>
    </recommendedName>
</protein>
<sequence>HGVARLLHHTWKKSLHQKPLPQNGAKSQSITNHSNNNHNNKVSNHMKKAFVFGASAPKSELQEIMDLEMAKEMSRKEYDNSLTAEALNSTCDVTRKQAKDLFATKLKRDQLYQRYPGVDQNFLDTIFDSNKYCLGKTIDVLDNSLGLSDDFSNETEALIAQERNRSQNGSPMNDSRAASPVKSVRKVAVDINANISQINDLVV</sequence>
<feature type="compositionally biased region" description="Low complexity" evidence="1">
    <location>
        <begin position="32"/>
        <end position="41"/>
    </location>
</feature>
<dbReference type="PANTHER" id="PTHR46535:SF1">
    <property type="entry name" value="NEDD4-BINDING PROTEIN 2"/>
    <property type="match status" value="1"/>
</dbReference>
<dbReference type="Pfam" id="PF25124">
    <property type="entry name" value="DUF7816"/>
    <property type="match status" value="1"/>
</dbReference>
<dbReference type="PANTHER" id="PTHR46535">
    <property type="entry name" value="NEDD4-BINDING PROTEIN 2"/>
    <property type="match status" value="1"/>
</dbReference>
<dbReference type="EMBL" id="OC948415">
    <property type="protein sequence ID" value="CAD7663624.1"/>
    <property type="molecule type" value="Genomic_DNA"/>
</dbReference>
<proteinExistence type="predicted"/>
<feature type="non-terminal residue" evidence="3">
    <location>
        <position position="203"/>
    </location>
</feature>
<dbReference type="AlphaFoldDB" id="A0A7R9MQ71"/>
<gene>
    <name evidence="3" type="ORF">ONB1V03_LOCUS20182</name>
</gene>
<evidence type="ECO:0000256" key="1">
    <source>
        <dbReference type="SAM" id="MobiDB-lite"/>
    </source>
</evidence>
<feature type="compositionally biased region" description="Basic residues" evidence="1">
    <location>
        <begin position="1"/>
        <end position="16"/>
    </location>
</feature>
<evidence type="ECO:0000313" key="4">
    <source>
        <dbReference type="Proteomes" id="UP000728032"/>
    </source>
</evidence>
<dbReference type="Proteomes" id="UP000728032">
    <property type="component" value="Unassembled WGS sequence"/>
</dbReference>
<reference evidence="3" key="1">
    <citation type="submission" date="2020-11" db="EMBL/GenBank/DDBJ databases">
        <authorList>
            <person name="Tran Van P."/>
        </authorList>
    </citation>
    <scope>NUCLEOTIDE SEQUENCE</scope>
</reference>
<evidence type="ECO:0000259" key="2">
    <source>
        <dbReference type="Pfam" id="PF25124"/>
    </source>
</evidence>
<accession>A0A7R9MQ71</accession>
<dbReference type="OrthoDB" id="6511316at2759"/>
<dbReference type="InterPro" id="IPR056718">
    <property type="entry name" value="DUF7816"/>
</dbReference>